<keyword evidence="3" id="KW-1185">Reference proteome</keyword>
<dbReference type="OrthoDB" id="5951444at2"/>
<evidence type="ECO:0000313" key="2">
    <source>
        <dbReference type="EMBL" id="SMX28832.1"/>
    </source>
</evidence>
<dbReference type="InterPro" id="IPR014922">
    <property type="entry name" value="YdhG-like"/>
</dbReference>
<dbReference type="AlphaFoldDB" id="A0A238JFU2"/>
<dbReference type="Proteomes" id="UP000225972">
    <property type="component" value="Unassembled WGS sequence"/>
</dbReference>
<dbReference type="Pfam" id="PF08818">
    <property type="entry name" value="DUF1801"/>
    <property type="match status" value="1"/>
</dbReference>
<evidence type="ECO:0000259" key="1">
    <source>
        <dbReference type="Pfam" id="PF08818"/>
    </source>
</evidence>
<evidence type="ECO:0000313" key="3">
    <source>
        <dbReference type="Proteomes" id="UP000225972"/>
    </source>
</evidence>
<name>A0A238JFU2_9RHOB</name>
<reference evidence="3" key="1">
    <citation type="submission" date="2017-05" db="EMBL/GenBank/DDBJ databases">
        <authorList>
            <person name="Rodrigo-Torres L."/>
            <person name="Arahal R. D."/>
            <person name="Lucena T."/>
        </authorList>
    </citation>
    <scope>NUCLEOTIDE SEQUENCE [LARGE SCALE GENOMIC DNA]</scope>
    <source>
        <strain evidence="3">CECT 8649</strain>
    </source>
</reference>
<proteinExistence type="predicted"/>
<organism evidence="2 3">
    <name type="scientific">Pelagimonas phthalicica</name>
    <dbReference type="NCBI Taxonomy" id="1037362"/>
    <lineage>
        <taxon>Bacteria</taxon>
        <taxon>Pseudomonadati</taxon>
        <taxon>Pseudomonadota</taxon>
        <taxon>Alphaproteobacteria</taxon>
        <taxon>Rhodobacterales</taxon>
        <taxon>Roseobacteraceae</taxon>
        <taxon>Pelagimonas</taxon>
    </lineage>
</organism>
<dbReference type="EMBL" id="FXXP01000002">
    <property type="protein sequence ID" value="SMX28832.1"/>
    <property type="molecule type" value="Genomic_DNA"/>
</dbReference>
<protein>
    <recommendedName>
        <fullName evidence="1">YdhG-like domain-containing protein</fullName>
    </recommendedName>
</protein>
<dbReference type="SUPFAM" id="SSF159888">
    <property type="entry name" value="YdhG-like"/>
    <property type="match status" value="1"/>
</dbReference>
<gene>
    <name evidence="2" type="ORF">TRP8649_02959</name>
</gene>
<sequence length="142" mass="15814">MAENKTVPTGASVAEYLATVMPDRRRSDALVLDALFQRTTGWQPQMWGPSIIGYGQYHYTYDSGRQGDFLATGFVPRKANMVVYIMPGYADFSDILARLGPHKLGKSCLYLGALSRIDLDVLAELITAGLQDLRRRWPIDAT</sequence>
<dbReference type="RefSeq" id="WP_099246465.1">
    <property type="nucleotide sequence ID" value="NZ_FXXP01000002.1"/>
</dbReference>
<accession>A0A238JFU2</accession>
<feature type="domain" description="YdhG-like" evidence="1">
    <location>
        <begin position="25"/>
        <end position="128"/>
    </location>
</feature>